<protein>
    <submittedName>
        <fullName evidence="1">Uncharacterized protein</fullName>
    </submittedName>
</protein>
<comment type="caution">
    <text evidence="1">The sequence shown here is derived from an EMBL/GenBank/DDBJ whole genome shotgun (WGS) entry which is preliminary data.</text>
</comment>
<evidence type="ECO:0000313" key="1">
    <source>
        <dbReference type="EMBL" id="OIT23167.1"/>
    </source>
</evidence>
<keyword evidence="2" id="KW-1185">Reference proteome</keyword>
<evidence type="ECO:0000313" key="2">
    <source>
        <dbReference type="Proteomes" id="UP000187609"/>
    </source>
</evidence>
<proteinExistence type="predicted"/>
<organism evidence="1 2">
    <name type="scientific">Nicotiana attenuata</name>
    <name type="common">Coyote tobacco</name>
    <dbReference type="NCBI Taxonomy" id="49451"/>
    <lineage>
        <taxon>Eukaryota</taxon>
        <taxon>Viridiplantae</taxon>
        <taxon>Streptophyta</taxon>
        <taxon>Embryophyta</taxon>
        <taxon>Tracheophyta</taxon>
        <taxon>Spermatophyta</taxon>
        <taxon>Magnoliopsida</taxon>
        <taxon>eudicotyledons</taxon>
        <taxon>Gunneridae</taxon>
        <taxon>Pentapetalae</taxon>
        <taxon>asterids</taxon>
        <taxon>lamiids</taxon>
        <taxon>Solanales</taxon>
        <taxon>Solanaceae</taxon>
        <taxon>Nicotianoideae</taxon>
        <taxon>Nicotianeae</taxon>
        <taxon>Nicotiana</taxon>
    </lineage>
</organism>
<accession>A0A1J6KN82</accession>
<dbReference type="Gramene" id="OIT23167">
    <property type="protein sequence ID" value="OIT23167"/>
    <property type="gene ID" value="A4A49_28650"/>
</dbReference>
<reference evidence="1" key="1">
    <citation type="submission" date="2016-11" db="EMBL/GenBank/DDBJ databases">
        <title>The genome of Nicotiana attenuata.</title>
        <authorList>
            <person name="Xu S."/>
            <person name="Brockmoeller T."/>
            <person name="Gaquerel E."/>
            <person name="Navarro A."/>
            <person name="Kuhl H."/>
            <person name="Gase K."/>
            <person name="Ling Z."/>
            <person name="Zhou W."/>
            <person name="Kreitzer C."/>
            <person name="Stanke M."/>
            <person name="Tang H."/>
            <person name="Lyons E."/>
            <person name="Pandey P."/>
            <person name="Pandey S.P."/>
            <person name="Timmermann B."/>
            <person name="Baldwin I.T."/>
        </authorList>
    </citation>
    <scope>NUCLEOTIDE SEQUENCE [LARGE SCALE GENOMIC DNA]</scope>
    <source>
        <strain evidence="1">UT</strain>
    </source>
</reference>
<sequence length="88" mass="10168">MLAGALHLTRPRNYAGDFDRTRTQIGFLPAILLERLKCPEHFEPQMNRTATSSDELEFVGNLCFRIKRELFPVKLAAFWSCYFGSLWG</sequence>
<name>A0A1J6KN82_NICAT</name>
<gene>
    <name evidence="1" type="ORF">A4A49_28650</name>
</gene>
<dbReference type="AlphaFoldDB" id="A0A1J6KN82"/>
<dbReference type="Proteomes" id="UP000187609">
    <property type="component" value="Unassembled WGS sequence"/>
</dbReference>
<dbReference type="EMBL" id="MJEQ01003325">
    <property type="protein sequence ID" value="OIT23167.1"/>
    <property type="molecule type" value="Genomic_DNA"/>
</dbReference>